<gene>
    <name evidence="5" type="primary">ORF-39</name>
</gene>
<keyword evidence="1" id="KW-0812">Transmembrane</keyword>
<evidence type="ECO:0000313" key="11">
    <source>
        <dbReference type="EMBL" id="QGW50012.1"/>
    </source>
</evidence>
<evidence type="ECO:0000256" key="1">
    <source>
        <dbReference type="SAM" id="Phobius"/>
    </source>
</evidence>
<reference evidence="4" key="1">
    <citation type="journal article" date="2016" name="Genome Announc.">
        <title>Complete genomes of six Chrysodeixis includens nucleopolyhedrovirus isolates.</title>
        <authorList>
            <person name="Craveiro S.R."/>
            <person name="Santos L.A.V.M."/>
            <person name="Togawa R.C."/>
            <person name="Inglis P.W."/>
            <person name="Grynberg P."/>
            <person name="Ribeiro Z.M.A."/>
            <person name="Ribeiro B.M."/>
            <person name="Castro M.E.B."/>
        </authorList>
    </citation>
    <scope>NUCLEOTIDE SEQUENCE</scope>
    <source>
        <strain evidence="2">ID</strain>
        <strain evidence="3">IF</strain>
        <strain evidence="4">IG</strain>
    </source>
</reference>
<name>A0A1C8ZZG7_9ABAC</name>
<dbReference type="EMBL" id="KU669292">
    <property type="protein sequence ID" value="AOL56901.1"/>
    <property type="molecule type" value="Genomic_DNA"/>
</dbReference>
<evidence type="ECO:0000313" key="9">
    <source>
        <dbReference type="EMBL" id="QGW49732.1"/>
    </source>
</evidence>
<evidence type="ECO:0000313" key="8">
    <source>
        <dbReference type="EMBL" id="QGW49592.1"/>
    </source>
</evidence>
<evidence type="ECO:0000313" key="10">
    <source>
        <dbReference type="EMBL" id="QGW49872.1"/>
    </source>
</evidence>
<organism evidence="4">
    <name type="scientific">Chrysodeixis includens nucleopolyhedrovirus</name>
    <dbReference type="NCBI Taxonomy" id="1207438"/>
    <lineage>
        <taxon>Viruses</taxon>
        <taxon>Viruses incertae sedis</taxon>
        <taxon>Naldaviricetes</taxon>
        <taxon>Lefavirales</taxon>
        <taxon>Baculoviridae</taxon>
        <taxon>Alphabaculovirus</taxon>
        <taxon>Alphabaculovirus chrincludentis</taxon>
        <taxon>Alphabaculovirus alterchrincludentis</taxon>
    </lineage>
</organism>
<dbReference type="EMBL" id="MN689113">
    <property type="protein sequence ID" value="QGW49592.1"/>
    <property type="molecule type" value="Genomic_DNA"/>
</dbReference>
<proteinExistence type="predicted"/>
<accession>A0A1C8ZZG7</accession>
<evidence type="ECO:0000313" key="3">
    <source>
        <dbReference type="EMBL" id="AOL57043.1"/>
    </source>
</evidence>
<protein>
    <submittedName>
        <fullName evidence="4">Uncharacterized protein</fullName>
    </submittedName>
</protein>
<dbReference type="EMBL" id="MN689116">
    <property type="protein sequence ID" value="QGW50012.1"/>
    <property type="molecule type" value="Genomic_DNA"/>
</dbReference>
<dbReference type="EMBL" id="KU669293">
    <property type="protein sequence ID" value="AOL57043.1"/>
    <property type="molecule type" value="Genomic_DNA"/>
</dbReference>
<reference evidence="5" key="2">
    <citation type="submission" date="2019-09" db="EMBL/GenBank/DDBJ databases">
        <title>Complete Genome Sequences of Seven New Chrysodeixis includens NPV Isolates from Minas Gerais and Mato Grosso States in Brazil.</title>
        <authorList>
            <person name="Craveiro S.R."/>
            <person name="Monteiro L.L.S."/>
            <person name="Santos L.A.V.M."/>
            <person name="Togawa R.C."/>
            <person name="Inglis P.W."/>
            <person name="Ribeiro Z.M.A."/>
            <person name="Ribeiro B.M."/>
            <person name="Castro M.E.B."/>
        </authorList>
    </citation>
    <scope>NUCLEOTIDE SEQUENCE</scope>
    <source>
        <strain evidence="6">ChinNPV-MG.A</strain>
        <strain evidence="5">ChinNPV-MG.B</strain>
        <strain evidence="7">ChinNPV-MT.A</strain>
        <strain evidence="8">ChinNPV-MT.B</strain>
        <strain evidence="9">ChinNPV-MT.C</strain>
        <strain evidence="10">ChinNPV-MT.D</strain>
        <strain evidence="11">ChinNPV-MT.E</strain>
    </source>
</reference>
<dbReference type="EMBL" id="MN542938">
    <property type="protein sequence ID" value="QGW49172.1"/>
    <property type="molecule type" value="Genomic_DNA"/>
</dbReference>
<sequence>MMTYFYYITLPPIPAAINNTVLSHVQKKKRYNKRRKTRYIRIFKSKKITNKSLARYRSF</sequence>
<evidence type="ECO:0000313" key="5">
    <source>
        <dbReference type="EMBL" id="QGW49172.1"/>
    </source>
</evidence>
<keyword evidence="1" id="KW-0472">Membrane</keyword>
<evidence type="ECO:0000313" key="2">
    <source>
        <dbReference type="EMBL" id="AOL56901.1"/>
    </source>
</evidence>
<feature type="transmembrane region" description="Helical" evidence="1">
    <location>
        <begin position="6"/>
        <end position="25"/>
    </location>
</feature>
<keyword evidence="1" id="KW-1133">Transmembrane helix</keyword>
<dbReference type="EMBL" id="MN542939">
    <property type="protein sequence ID" value="QGW49312.1"/>
    <property type="molecule type" value="Genomic_DNA"/>
</dbReference>
<evidence type="ECO:0000313" key="7">
    <source>
        <dbReference type="EMBL" id="QGW49452.1"/>
    </source>
</evidence>
<dbReference type="EMBL" id="MN689112">
    <property type="protein sequence ID" value="QGW49452.1"/>
    <property type="molecule type" value="Genomic_DNA"/>
</dbReference>
<evidence type="ECO:0000313" key="6">
    <source>
        <dbReference type="EMBL" id="QGW49312.1"/>
    </source>
</evidence>
<evidence type="ECO:0000313" key="4">
    <source>
        <dbReference type="EMBL" id="AOL57184.1"/>
    </source>
</evidence>
<dbReference type="EMBL" id="KU669294">
    <property type="protein sequence ID" value="AOL57184.1"/>
    <property type="molecule type" value="Genomic_DNA"/>
</dbReference>
<dbReference type="EMBL" id="MN689115">
    <property type="protein sequence ID" value="QGW49872.1"/>
    <property type="molecule type" value="Genomic_DNA"/>
</dbReference>
<dbReference type="EMBL" id="MN689114">
    <property type="protein sequence ID" value="QGW49732.1"/>
    <property type="molecule type" value="Genomic_DNA"/>
</dbReference>